<evidence type="ECO:0000256" key="2">
    <source>
        <dbReference type="ARBA" id="ARBA00022553"/>
    </source>
</evidence>
<comment type="caution">
    <text evidence="13">The sequence shown here is derived from an EMBL/GenBank/DDBJ whole genome shotgun (WGS) entry which is preliminary data.</text>
</comment>
<evidence type="ECO:0000259" key="11">
    <source>
        <dbReference type="Pfam" id="PF02879"/>
    </source>
</evidence>
<dbReference type="Pfam" id="PF02879">
    <property type="entry name" value="PGM_PMM_II"/>
    <property type="match status" value="1"/>
</dbReference>
<dbReference type="InterPro" id="IPR050060">
    <property type="entry name" value="Phosphoglucosamine_mutase"/>
</dbReference>
<dbReference type="SUPFAM" id="SSF55957">
    <property type="entry name" value="Phosphoglucomutase, C-terminal domain"/>
    <property type="match status" value="1"/>
</dbReference>
<gene>
    <name evidence="6 13" type="primary">glmM</name>
    <name evidence="13" type="ORF">RM543_07980</name>
</gene>
<evidence type="ECO:0000256" key="4">
    <source>
        <dbReference type="ARBA" id="ARBA00022842"/>
    </source>
</evidence>
<dbReference type="Pfam" id="PF02880">
    <property type="entry name" value="PGM_PMM_III"/>
    <property type="match status" value="1"/>
</dbReference>
<dbReference type="GO" id="GO:0008966">
    <property type="term" value="F:phosphoglucosamine mutase activity"/>
    <property type="evidence" value="ECO:0007669"/>
    <property type="project" value="UniProtKB-EC"/>
</dbReference>
<feature type="binding site" evidence="6">
    <location>
        <position position="243"/>
    </location>
    <ligand>
        <name>Mg(2+)</name>
        <dbReference type="ChEBI" id="CHEBI:18420"/>
    </ligand>
</feature>
<reference evidence="13 14" key="1">
    <citation type="submission" date="2023-09" db="EMBL/GenBank/DDBJ databases">
        <authorList>
            <person name="Rey-Velasco X."/>
        </authorList>
    </citation>
    <scope>NUCLEOTIDE SEQUENCE [LARGE SCALE GENOMIC DNA]</scope>
    <source>
        <strain evidence="13 14">F158</strain>
    </source>
</reference>
<proteinExistence type="inferred from homology"/>
<comment type="cofactor">
    <cofactor evidence="6">
        <name>Mg(2+)</name>
        <dbReference type="ChEBI" id="CHEBI:18420"/>
    </cofactor>
    <text evidence="6">Binds 1 Mg(2+) ion per subunit.</text>
</comment>
<comment type="catalytic activity">
    <reaction evidence="6 8">
        <text>alpha-D-glucosamine 1-phosphate = D-glucosamine 6-phosphate</text>
        <dbReference type="Rhea" id="RHEA:23424"/>
        <dbReference type="ChEBI" id="CHEBI:58516"/>
        <dbReference type="ChEBI" id="CHEBI:58725"/>
        <dbReference type="EC" id="5.4.2.10"/>
    </reaction>
</comment>
<evidence type="ECO:0000259" key="9">
    <source>
        <dbReference type="Pfam" id="PF00408"/>
    </source>
</evidence>
<evidence type="ECO:0000259" key="12">
    <source>
        <dbReference type="Pfam" id="PF02880"/>
    </source>
</evidence>
<feature type="binding site" evidence="6">
    <location>
        <position position="245"/>
    </location>
    <ligand>
        <name>Mg(2+)</name>
        <dbReference type="ChEBI" id="CHEBI:18420"/>
    </ligand>
</feature>
<dbReference type="PRINTS" id="PR00509">
    <property type="entry name" value="PGMPMM"/>
</dbReference>
<comment type="PTM">
    <text evidence="6">Activated by phosphorylation.</text>
</comment>
<dbReference type="PANTHER" id="PTHR42946">
    <property type="entry name" value="PHOSPHOHEXOSE MUTASE"/>
    <property type="match status" value="1"/>
</dbReference>
<dbReference type="InterPro" id="IPR005846">
    <property type="entry name" value="A-D-PHexomutase_a/b/a-III"/>
</dbReference>
<dbReference type="InterPro" id="IPR005843">
    <property type="entry name" value="A-D-PHexomutase_C"/>
</dbReference>
<feature type="binding site" description="via phosphate group" evidence="6">
    <location>
        <position position="104"/>
    </location>
    <ligand>
        <name>Mg(2+)</name>
        <dbReference type="ChEBI" id="CHEBI:18420"/>
    </ligand>
</feature>
<evidence type="ECO:0000259" key="10">
    <source>
        <dbReference type="Pfam" id="PF02878"/>
    </source>
</evidence>
<dbReference type="EMBL" id="JAVRHL010000002">
    <property type="protein sequence ID" value="MDT0682620.1"/>
    <property type="molecule type" value="Genomic_DNA"/>
</dbReference>
<dbReference type="InterPro" id="IPR005844">
    <property type="entry name" value="A-D-PHexomutase_a/b/a-I"/>
</dbReference>
<dbReference type="Proteomes" id="UP001265259">
    <property type="component" value="Unassembled WGS sequence"/>
</dbReference>
<dbReference type="Gene3D" id="3.40.120.10">
    <property type="entry name" value="Alpha-D-Glucose-1,6-Bisphosphate, subunit A, domain 3"/>
    <property type="match status" value="3"/>
</dbReference>
<dbReference type="NCBIfam" id="NF008139">
    <property type="entry name" value="PRK10887.1"/>
    <property type="match status" value="1"/>
</dbReference>
<evidence type="ECO:0000256" key="7">
    <source>
        <dbReference type="RuleBase" id="RU004326"/>
    </source>
</evidence>
<evidence type="ECO:0000256" key="8">
    <source>
        <dbReference type="RuleBase" id="RU004327"/>
    </source>
</evidence>
<evidence type="ECO:0000313" key="14">
    <source>
        <dbReference type="Proteomes" id="UP001265259"/>
    </source>
</evidence>
<dbReference type="PROSITE" id="PS00710">
    <property type="entry name" value="PGM_PMM"/>
    <property type="match status" value="1"/>
</dbReference>
<evidence type="ECO:0000256" key="1">
    <source>
        <dbReference type="ARBA" id="ARBA00010231"/>
    </source>
</evidence>
<keyword evidence="3 6" id="KW-0479">Metal-binding</keyword>
<accession>A0ABU3DG00</accession>
<name>A0ABU3DG00_9RHOB</name>
<dbReference type="InterPro" id="IPR005841">
    <property type="entry name" value="Alpha-D-phosphohexomutase_SF"/>
</dbReference>
<dbReference type="RefSeq" id="WP_311690361.1">
    <property type="nucleotide sequence ID" value="NZ_JAVRHL010000002.1"/>
</dbReference>
<dbReference type="NCBIfam" id="TIGR01455">
    <property type="entry name" value="glmM"/>
    <property type="match status" value="1"/>
</dbReference>
<comment type="function">
    <text evidence="6 8">Catalyzes the conversion of glucosamine-6-phosphate to glucosamine-1-phosphate.</text>
</comment>
<feature type="domain" description="Alpha-D-phosphohexomutase alpha/beta/alpha" evidence="10">
    <location>
        <begin position="5"/>
        <end position="137"/>
    </location>
</feature>
<feature type="modified residue" description="Phosphoserine" evidence="6">
    <location>
        <position position="104"/>
    </location>
</feature>
<dbReference type="InterPro" id="IPR016066">
    <property type="entry name" value="A-D-PHexomutase_CS"/>
</dbReference>
<feature type="active site" description="Phosphoserine intermediate" evidence="6">
    <location>
        <position position="104"/>
    </location>
</feature>
<dbReference type="InterPro" id="IPR005845">
    <property type="entry name" value="A-D-PHexomutase_a/b/a-II"/>
</dbReference>
<dbReference type="InterPro" id="IPR016055">
    <property type="entry name" value="A-D-PHexomutase_a/b/a-I/II/III"/>
</dbReference>
<dbReference type="PANTHER" id="PTHR42946:SF1">
    <property type="entry name" value="PHOSPHOGLUCOMUTASE (ALPHA-D-GLUCOSE-1,6-BISPHOSPHATE-DEPENDENT)"/>
    <property type="match status" value="1"/>
</dbReference>
<feature type="domain" description="Alpha-D-phosphohexomutase alpha/beta/alpha" evidence="12">
    <location>
        <begin position="260"/>
        <end position="367"/>
    </location>
</feature>
<feature type="domain" description="Alpha-D-phosphohexomutase alpha/beta/alpha" evidence="11">
    <location>
        <begin position="160"/>
        <end position="256"/>
    </location>
</feature>
<keyword evidence="14" id="KW-1185">Reference proteome</keyword>
<dbReference type="EC" id="5.4.2.10" evidence="6 8"/>
<dbReference type="InterPro" id="IPR036900">
    <property type="entry name" value="A-D-PHexomutase_C_sf"/>
</dbReference>
<comment type="similarity">
    <text evidence="1 6 7">Belongs to the phosphohexose mutase family.</text>
</comment>
<dbReference type="Pfam" id="PF00408">
    <property type="entry name" value="PGM_PMM_IV"/>
    <property type="match status" value="1"/>
</dbReference>
<keyword evidence="5 6" id="KW-0413">Isomerase</keyword>
<evidence type="ECO:0000256" key="5">
    <source>
        <dbReference type="ARBA" id="ARBA00023235"/>
    </source>
</evidence>
<dbReference type="InterPro" id="IPR006352">
    <property type="entry name" value="GlmM_bact"/>
</dbReference>
<organism evidence="13 14">
    <name type="scientific">Tropicimonas omnivorans</name>
    <dbReference type="NCBI Taxonomy" id="3075590"/>
    <lineage>
        <taxon>Bacteria</taxon>
        <taxon>Pseudomonadati</taxon>
        <taxon>Pseudomonadota</taxon>
        <taxon>Alphaproteobacteria</taxon>
        <taxon>Rhodobacterales</taxon>
        <taxon>Roseobacteraceae</taxon>
        <taxon>Tropicimonas</taxon>
    </lineage>
</organism>
<sequence>MTGRTLFGTDGVRGRANAYPMTAEMALKLGAAAGQHFRQDGTAGHRVVIGKDTRLSGYMFENALTAGLTSTGMNVLLLGPIPTPAVGYLTRSMRADLGIMISASHNPHEDNGIKFFGPDGFKLSDADETAIEALAEAGPRLADAGAIGRARRIDDGRFRYVERAKASFPVNRTLSGLKVVIDCANGAAYRTAPQVLWELGAEVIEVGTDPDGLNINLGCGSTSVAQAAEVVRSSGADVGICLDGDADRVMILDETGAVADGDQIMALLAGQWAETGRLAGDTLVATVMSNLGLERHLEAKGLRLERTPVGDRHVVERMRSGGWNLGGEQSGHIVMTDYTTTGDGLIAGLQFLAAMTESALPASALARTFETVPQLLKNVRFRAGSDPLAASGVQRAIAGAEAKMGDGGRVLIRKSGTEPLIRVMAECEDETLLTAVVDDIVGAVENEGIVVA</sequence>
<evidence type="ECO:0000256" key="6">
    <source>
        <dbReference type="HAMAP-Rule" id="MF_01554"/>
    </source>
</evidence>
<feature type="domain" description="Alpha-D-phosphohexomutase C-terminal" evidence="9">
    <location>
        <begin position="376"/>
        <end position="441"/>
    </location>
</feature>
<feature type="binding site" evidence="6">
    <location>
        <position position="247"/>
    </location>
    <ligand>
        <name>Mg(2+)</name>
        <dbReference type="ChEBI" id="CHEBI:18420"/>
    </ligand>
</feature>
<dbReference type="HAMAP" id="MF_01554_B">
    <property type="entry name" value="GlmM_B"/>
    <property type="match status" value="1"/>
</dbReference>
<dbReference type="CDD" id="cd05802">
    <property type="entry name" value="GlmM"/>
    <property type="match status" value="1"/>
</dbReference>
<dbReference type="Pfam" id="PF02878">
    <property type="entry name" value="PGM_PMM_I"/>
    <property type="match status" value="1"/>
</dbReference>
<keyword evidence="4 6" id="KW-0460">Magnesium</keyword>
<protein>
    <recommendedName>
        <fullName evidence="6 8">Phosphoglucosamine mutase</fullName>
        <ecNumber evidence="6 8">5.4.2.10</ecNumber>
    </recommendedName>
</protein>
<dbReference type="SUPFAM" id="SSF53738">
    <property type="entry name" value="Phosphoglucomutase, first 3 domains"/>
    <property type="match status" value="3"/>
</dbReference>
<evidence type="ECO:0000256" key="3">
    <source>
        <dbReference type="ARBA" id="ARBA00022723"/>
    </source>
</evidence>
<dbReference type="Gene3D" id="3.30.310.50">
    <property type="entry name" value="Alpha-D-phosphohexomutase, C-terminal domain"/>
    <property type="match status" value="1"/>
</dbReference>
<keyword evidence="2 6" id="KW-0597">Phosphoprotein</keyword>
<evidence type="ECO:0000313" key="13">
    <source>
        <dbReference type="EMBL" id="MDT0682620.1"/>
    </source>
</evidence>